<reference evidence="1" key="1">
    <citation type="submission" date="2020-06" db="EMBL/GenBank/DDBJ databases">
        <title>A novel thermopfilic bacterium from Erzurum, Turkey.</title>
        <authorList>
            <person name="Adiguzel A."/>
            <person name="Ay H."/>
            <person name="Baltaci M.O."/>
        </authorList>
    </citation>
    <scope>NUCLEOTIDE SEQUENCE</scope>
    <source>
        <strain evidence="1">P2</strain>
    </source>
</reference>
<accession>A0A8J8KCH2</accession>
<proteinExistence type="predicted"/>
<dbReference type="Pfam" id="PF10949">
    <property type="entry name" value="DUF2777"/>
    <property type="match status" value="1"/>
</dbReference>
<name>A0A8J8KCH2_9BACI</name>
<evidence type="ECO:0000313" key="1">
    <source>
        <dbReference type="EMBL" id="NSL53064.1"/>
    </source>
</evidence>
<protein>
    <submittedName>
        <fullName evidence="1">DUF2777 family protein</fullName>
    </submittedName>
</protein>
<dbReference type="AlphaFoldDB" id="A0A8J8KCH2"/>
<dbReference type="InterPro" id="IPR024488">
    <property type="entry name" value="DUF2777"/>
</dbReference>
<gene>
    <name evidence="1" type="ORF">HR057_15070</name>
</gene>
<comment type="caution">
    <text evidence="1">The sequence shown here is derived from an EMBL/GenBank/DDBJ whole genome shotgun (WGS) entry which is preliminary data.</text>
</comment>
<sequence>MNLERKLSVIPDQERAFIEGTITNIGNELLFVDDINEEAYDLEDLSIELEIHLNGRWKKGTIIDDTILYIDNNIHYLKDGDYVRFRKSLPYALEQLIEELSDEAYLQFVKTLNSLSYSLYDCIYCHNFLSFLESRFIKEGMNVMIFDNEEQLCVVQHFFDRRSENKQDRFEYTQSDGKRLVTTSFHC</sequence>
<organism evidence="1 2">
    <name type="scientific">Calidifontibacillus erzurumensis</name>
    <dbReference type="NCBI Taxonomy" id="2741433"/>
    <lineage>
        <taxon>Bacteria</taxon>
        <taxon>Bacillati</taxon>
        <taxon>Bacillota</taxon>
        <taxon>Bacilli</taxon>
        <taxon>Bacillales</taxon>
        <taxon>Bacillaceae</taxon>
        <taxon>Calidifontibacillus/Schinkia group</taxon>
        <taxon>Calidifontibacillus</taxon>
    </lineage>
</organism>
<keyword evidence="2" id="KW-1185">Reference proteome</keyword>
<evidence type="ECO:0000313" key="2">
    <source>
        <dbReference type="Proteomes" id="UP000625804"/>
    </source>
</evidence>
<dbReference type="Proteomes" id="UP000625804">
    <property type="component" value="Unassembled WGS sequence"/>
</dbReference>
<dbReference type="EMBL" id="JABTTE010000027">
    <property type="protein sequence ID" value="NSL53064.1"/>
    <property type="molecule type" value="Genomic_DNA"/>
</dbReference>
<dbReference type="RefSeq" id="WP_173732265.1">
    <property type="nucleotide sequence ID" value="NZ_JABTTE010000027.1"/>
</dbReference>